<dbReference type="GO" id="GO:0003676">
    <property type="term" value="F:nucleic acid binding"/>
    <property type="evidence" value="ECO:0007669"/>
    <property type="project" value="InterPro"/>
</dbReference>
<dbReference type="InterPro" id="IPR039637">
    <property type="entry name" value="CNOT7/CNOT8/Pop2"/>
</dbReference>
<dbReference type="KEGG" id="dcr:108217877"/>
<dbReference type="Gramene" id="KZN08520">
    <property type="protein sequence ID" value="KZN08520"/>
    <property type="gene ID" value="DCAR_001050"/>
</dbReference>
<evidence type="ECO:0000313" key="1">
    <source>
        <dbReference type="EMBL" id="WOG81918.1"/>
    </source>
</evidence>
<dbReference type="AlphaFoldDB" id="A0A166G4A3"/>
<protein>
    <submittedName>
        <fullName evidence="1">Uncharacterized protein</fullName>
    </submittedName>
</protein>
<dbReference type="GO" id="GO:0030014">
    <property type="term" value="C:CCR4-NOT complex"/>
    <property type="evidence" value="ECO:0007669"/>
    <property type="project" value="InterPro"/>
</dbReference>
<dbReference type="SUPFAM" id="SSF53098">
    <property type="entry name" value="Ribonuclease H-like"/>
    <property type="match status" value="1"/>
</dbReference>
<dbReference type="OrthoDB" id="696953at2759"/>
<reference evidence="1" key="1">
    <citation type="journal article" date="2016" name="Nat. Genet.">
        <title>A high-quality carrot genome assembly provides new insights into carotenoid accumulation and asterid genome evolution.</title>
        <authorList>
            <person name="Iorizzo M."/>
            <person name="Ellison S."/>
            <person name="Senalik D."/>
            <person name="Zeng P."/>
            <person name="Satapoomin P."/>
            <person name="Huang J."/>
            <person name="Bowman M."/>
            <person name="Iovene M."/>
            <person name="Sanseverino W."/>
            <person name="Cavagnaro P."/>
            <person name="Yildiz M."/>
            <person name="Macko-Podgorni A."/>
            <person name="Moranska E."/>
            <person name="Grzebelus E."/>
            <person name="Grzebelus D."/>
            <person name="Ashrafi H."/>
            <person name="Zheng Z."/>
            <person name="Cheng S."/>
            <person name="Spooner D."/>
            <person name="Van Deynze A."/>
            <person name="Simon P."/>
        </authorList>
    </citation>
    <scope>NUCLEOTIDE SEQUENCE</scope>
    <source>
        <tissue evidence="1">Leaf</tissue>
    </source>
</reference>
<organism evidence="1 2">
    <name type="scientific">Daucus carota subsp. sativus</name>
    <name type="common">Carrot</name>
    <dbReference type="NCBI Taxonomy" id="79200"/>
    <lineage>
        <taxon>Eukaryota</taxon>
        <taxon>Viridiplantae</taxon>
        <taxon>Streptophyta</taxon>
        <taxon>Embryophyta</taxon>
        <taxon>Tracheophyta</taxon>
        <taxon>Spermatophyta</taxon>
        <taxon>Magnoliopsida</taxon>
        <taxon>eudicotyledons</taxon>
        <taxon>Gunneridae</taxon>
        <taxon>Pentapetalae</taxon>
        <taxon>asterids</taxon>
        <taxon>campanulids</taxon>
        <taxon>Apiales</taxon>
        <taxon>Apiaceae</taxon>
        <taxon>Apioideae</taxon>
        <taxon>Scandiceae</taxon>
        <taxon>Daucinae</taxon>
        <taxon>Daucus</taxon>
        <taxon>Daucus sect. Daucus</taxon>
    </lineage>
</organism>
<name>A0A166G4A3_DAUCS</name>
<gene>
    <name evidence="1" type="ORF">DCAR_0101074</name>
</gene>
<proteinExistence type="predicted"/>
<dbReference type="GO" id="GO:0004535">
    <property type="term" value="F:poly(A)-specific ribonuclease activity"/>
    <property type="evidence" value="ECO:0007669"/>
    <property type="project" value="InterPro"/>
</dbReference>
<keyword evidence="2" id="KW-1185">Reference proteome</keyword>
<dbReference type="Gene3D" id="3.30.420.10">
    <property type="entry name" value="Ribonuclease H-like superfamily/Ribonuclease H"/>
    <property type="match status" value="1"/>
</dbReference>
<evidence type="ECO:0000313" key="2">
    <source>
        <dbReference type="Proteomes" id="UP000077755"/>
    </source>
</evidence>
<accession>A0A166G4A3</accession>
<sequence length="270" mass="31078">MASSSSSSMNLKIVNVWDDSFQIHFDNFISTIRNYNVIVVDTEFAGILEKIRYKKKDDVYAQMKRNINETKCIQVGFDDSMPRYRKRIPCIWNFNLQFDMETDTYCPDAMELLQTNEMVLRKHARDGISAHKLCEAMLNSELLLTSALSVYPKTWLTYGWNYNLGHCVKFFQPTNVLPNSRLVFEDMARSYFGERFFGVKLMSAYIDLAYGKMKLATVVARFNVDNGGVSHKPVADALITLKLYQILKIKDGNVNCVNMVTDLFYGATYS</sequence>
<reference evidence="1" key="2">
    <citation type="submission" date="2022-03" db="EMBL/GenBank/DDBJ databases">
        <title>Draft title - Genomic analysis of global carrot germplasm unveils the trajectory of domestication and the origin of high carotenoid orange carrot.</title>
        <authorList>
            <person name="Iorizzo M."/>
            <person name="Ellison S."/>
            <person name="Senalik D."/>
            <person name="Macko-Podgorni A."/>
            <person name="Grzebelus D."/>
            <person name="Bostan H."/>
            <person name="Rolling W."/>
            <person name="Curaba J."/>
            <person name="Simon P."/>
        </authorList>
    </citation>
    <scope>NUCLEOTIDE SEQUENCE</scope>
    <source>
        <tissue evidence="1">Leaf</tissue>
    </source>
</reference>
<dbReference type="EMBL" id="CP093343">
    <property type="protein sequence ID" value="WOG81918.1"/>
    <property type="molecule type" value="Genomic_DNA"/>
</dbReference>
<dbReference type="Proteomes" id="UP000077755">
    <property type="component" value="Chromosome 1"/>
</dbReference>
<dbReference type="PANTHER" id="PTHR10797">
    <property type="entry name" value="CCR4-NOT TRANSCRIPTION COMPLEX SUBUNIT"/>
    <property type="match status" value="1"/>
</dbReference>
<dbReference type="InterPro" id="IPR036397">
    <property type="entry name" value="RNaseH_sf"/>
</dbReference>
<dbReference type="InterPro" id="IPR012337">
    <property type="entry name" value="RNaseH-like_sf"/>
</dbReference>